<accession>A0ACC1TII5</accession>
<gene>
    <name evidence="1" type="ORF">F5876DRAFT_9693</name>
</gene>
<protein>
    <submittedName>
        <fullName evidence="1">Uncharacterized protein</fullName>
    </submittedName>
</protein>
<dbReference type="EMBL" id="MU796042">
    <property type="protein sequence ID" value="KAJ3804393.1"/>
    <property type="molecule type" value="Genomic_DNA"/>
</dbReference>
<keyword evidence="2" id="KW-1185">Reference proteome</keyword>
<evidence type="ECO:0000313" key="1">
    <source>
        <dbReference type="EMBL" id="KAJ3804393.1"/>
    </source>
</evidence>
<organism evidence="1 2">
    <name type="scientific">Lentinula aff. lateritia</name>
    <dbReference type="NCBI Taxonomy" id="2804960"/>
    <lineage>
        <taxon>Eukaryota</taxon>
        <taxon>Fungi</taxon>
        <taxon>Dikarya</taxon>
        <taxon>Basidiomycota</taxon>
        <taxon>Agaricomycotina</taxon>
        <taxon>Agaricomycetes</taxon>
        <taxon>Agaricomycetidae</taxon>
        <taxon>Agaricales</taxon>
        <taxon>Marasmiineae</taxon>
        <taxon>Omphalotaceae</taxon>
        <taxon>Lentinula</taxon>
    </lineage>
</organism>
<feature type="non-terminal residue" evidence="1">
    <location>
        <position position="67"/>
    </location>
</feature>
<feature type="non-terminal residue" evidence="1">
    <location>
        <position position="1"/>
    </location>
</feature>
<evidence type="ECO:0000313" key="2">
    <source>
        <dbReference type="Proteomes" id="UP001163835"/>
    </source>
</evidence>
<proteinExistence type="predicted"/>
<sequence length="67" mass="7330">QDTDTLLALVSSLTHKGHSTEVILDALVQAEGNPELASQILNRGHLGSEVPGRRKRKRASDLDSWLK</sequence>
<reference evidence="1" key="1">
    <citation type="submission" date="2022-09" db="EMBL/GenBank/DDBJ databases">
        <title>A Global Phylogenomic Analysis of the Shiitake Genus Lentinula.</title>
        <authorList>
            <consortium name="DOE Joint Genome Institute"/>
            <person name="Sierra-Patev S."/>
            <person name="Min B."/>
            <person name="Naranjo-Ortiz M."/>
            <person name="Looney B."/>
            <person name="Konkel Z."/>
            <person name="Slot J.C."/>
            <person name="Sakamoto Y."/>
            <person name="Steenwyk J.L."/>
            <person name="Rokas A."/>
            <person name="Carro J."/>
            <person name="Camarero S."/>
            <person name="Ferreira P."/>
            <person name="Molpeceres G."/>
            <person name="Ruiz-Duenas F.J."/>
            <person name="Serrano A."/>
            <person name="Henrissat B."/>
            <person name="Drula E."/>
            <person name="Hughes K.W."/>
            <person name="Mata J.L."/>
            <person name="Ishikawa N.K."/>
            <person name="Vargas-Isla R."/>
            <person name="Ushijima S."/>
            <person name="Smith C.A."/>
            <person name="Ahrendt S."/>
            <person name="Andreopoulos W."/>
            <person name="He G."/>
            <person name="Labutti K."/>
            <person name="Lipzen A."/>
            <person name="Ng V."/>
            <person name="Riley R."/>
            <person name="Sandor L."/>
            <person name="Barry K."/>
            <person name="Martinez A.T."/>
            <person name="Xiao Y."/>
            <person name="Gibbons J.G."/>
            <person name="Terashima K."/>
            <person name="Grigoriev I.V."/>
            <person name="Hibbett D.S."/>
        </authorList>
    </citation>
    <scope>NUCLEOTIDE SEQUENCE</scope>
    <source>
        <strain evidence="1">TMI1499</strain>
    </source>
</reference>
<name>A0ACC1TII5_9AGAR</name>
<dbReference type="Proteomes" id="UP001163835">
    <property type="component" value="Unassembled WGS sequence"/>
</dbReference>
<comment type="caution">
    <text evidence="1">The sequence shown here is derived from an EMBL/GenBank/DDBJ whole genome shotgun (WGS) entry which is preliminary data.</text>
</comment>